<dbReference type="Proteomes" id="UP000427769">
    <property type="component" value="Chromosome"/>
</dbReference>
<feature type="region of interest" description="Disordered" evidence="3">
    <location>
        <begin position="206"/>
        <end position="229"/>
    </location>
</feature>
<reference evidence="4 5" key="1">
    <citation type="submission" date="2019-11" db="EMBL/GenBank/DDBJ databases">
        <title>Comparative genomics of hydrocarbon-degrading Desulfosarcina strains.</title>
        <authorList>
            <person name="Watanabe M."/>
            <person name="Kojima H."/>
            <person name="Fukui M."/>
        </authorList>
    </citation>
    <scope>NUCLEOTIDE SEQUENCE [LARGE SCALE GENOMIC DNA]</scope>
    <source>
        <strain evidence="4 5">PP31</strain>
    </source>
</reference>
<keyword evidence="5" id="KW-1185">Reference proteome</keyword>
<dbReference type="Gene3D" id="3.40.50.150">
    <property type="entry name" value="Vaccinia Virus protein VP39"/>
    <property type="match status" value="1"/>
</dbReference>
<evidence type="ECO:0000256" key="1">
    <source>
        <dbReference type="ARBA" id="ARBA00022603"/>
    </source>
</evidence>
<dbReference type="GO" id="GO:0032259">
    <property type="term" value="P:methylation"/>
    <property type="evidence" value="ECO:0007669"/>
    <property type="project" value="UniProtKB-KW"/>
</dbReference>
<proteinExistence type="predicted"/>
<dbReference type="RefSeq" id="WP_155307317.1">
    <property type="nucleotide sequence ID" value="NZ_AP021875.1"/>
</dbReference>
<keyword evidence="1" id="KW-0489">Methyltransferase</keyword>
<protein>
    <recommendedName>
        <fullName evidence="6">Class I SAM-dependent methyltransferase</fullName>
    </recommendedName>
</protein>
<dbReference type="PANTHER" id="PTHR40048:SF1">
    <property type="entry name" value="RHAMNOSYL O-METHYLTRANSFERASE"/>
    <property type="match status" value="1"/>
</dbReference>
<dbReference type="Pfam" id="PF13578">
    <property type="entry name" value="Methyltransf_24"/>
    <property type="match status" value="1"/>
</dbReference>
<dbReference type="OrthoDB" id="5458825at2"/>
<dbReference type="SUPFAM" id="SSF53335">
    <property type="entry name" value="S-adenosyl-L-methionine-dependent methyltransferases"/>
    <property type="match status" value="1"/>
</dbReference>
<name>A0A5K7ZC79_9BACT</name>
<organism evidence="4 5">
    <name type="scientific">Desulfosarcina widdelii</name>
    <dbReference type="NCBI Taxonomy" id="947919"/>
    <lineage>
        <taxon>Bacteria</taxon>
        <taxon>Pseudomonadati</taxon>
        <taxon>Thermodesulfobacteriota</taxon>
        <taxon>Desulfobacteria</taxon>
        <taxon>Desulfobacterales</taxon>
        <taxon>Desulfosarcinaceae</taxon>
        <taxon>Desulfosarcina</taxon>
    </lineage>
</organism>
<evidence type="ECO:0000256" key="2">
    <source>
        <dbReference type="ARBA" id="ARBA00022679"/>
    </source>
</evidence>
<dbReference type="KEGG" id="dwd:DSCW_61250"/>
<dbReference type="GO" id="GO:0008168">
    <property type="term" value="F:methyltransferase activity"/>
    <property type="evidence" value="ECO:0007669"/>
    <property type="project" value="UniProtKB-KW"/>
</dbReference>
<dbReference type="EMBL" id="AP021875">
    <property type="protein sequence ID" value="BBO78708.1"/>
    <property type="molecule type" value="Genomic_DNA"/>
</dbReference>
<dbReference type="InterPro" id="IPR029063">
    <property type="entry name" value="SAM-dependent_MTases_sf"/>
</dbReference>
<evidence type="ECO:0000313" key="4">
    <source>
        <dbReference type="EMBL" id="BBO78708.1"/>
    </source>
</evidence>
<dbReference type="PANTHER" id="PTHR40048">
    <property type="entry name" value="RHAMNOSYL O-METHYLTRANSFERASE"/>
    <property type="match status" value="1"/>
</dbReference>
<dbReference type="AlphaFoldDB" id="A0A5K7ZC79"/>
<keyword evidence="2" id="KW-0808">Transferase</keyword>
<gene>
    <name evidence="4" type="ORF">DSCW_61250</name>
</gene>
<evidence type="ECO:0000313" key="5">
    <source>
        <dbReference type="Proteomes" id="UP000427769"/>
    </source>
</evidence>
<evidence type="ECO:0008006" key="6">
    <source>
        <dbReference type="Google" id="ProtNLM"/>
    </source>
</evidence>
<evidence type="ECO:0000256" key="3">
    <source>
        <dbReference type="SAM" id="MobiDB-lite"/>
    </source>
</evidence>
<sequence length="229" mass="25359">MNSTNPTNQQLISRIKGFLDPEEGQGLYDLALEASRLGPCMEIGSYCGKSAVYLGSACRENGAVLFSIDHHRGSEEQQPGEEYFDPSLLDFTTFTPNTLPLFRRTLDLAGMEETVVPIVSRSHTVSRGWATPLSLVFIDGGHAFETARTDYECWSPHILPGGFLLIHDIFENPEEGGQAPWEVYKLALASGEFEELPRIRTLGVLRKKARSSKRKTDEGRGGKRRGGGR</sequence>
<dbReference type="GO" id="GO:0005886">
    <property type="term" value="C:plasma membrane"/>
    <property type="evidence" value="ECO:0007669"/>
    <property type="project" value="TreeGrafter"/>
</dbReference>
<accession>A0A5K7ZC79</accession>
<dbReference type="GO" id="GO:0071770">
    <property type="term" value="P:DIM/DIP cell wall layer assembly"/>
    <property type="evidence" value="ECO:0007669"/>
    <property type="project" value="TreeGrafter"/>
</dbReference>